<keyword evidence="2" id="KW-1185">Reference proteome</keyword>
<accession>A0A6I4M1S7</accession>
<evidence type="ECO:0000313" key="2">
    <source>
        <dbReference type="Proteomes" id="UP000471147"/>
    </source>
</evidence>
<dbReference type="OrthoDB" id="336284at2"/>
<reference evidence="1 2" key="1">
    <citation type="submission" date="2019-01" db="EMBL/GenBank/DDBJ databases">
        <title>Sphingorhabdus lacus sp.nov., isolated from an oligotrophic freshwater lake.</title>
        <authorList>
            <person name="Park M."/>
        </authorList>
    </citation>
    <scope>NUCLEOTIDE SEQUENCE [LARGE SCALE GENOMIC DNA]</scope>
    <source>
        <strain evidence="1 2">IMCC26285</strain>
    </source>
</reference>
<organism evidence="1 2">
    <name type="scientific">Sphingorhabdus profundilacus</name>
    <dbReference type="NCBI Taxonomy" id="2509718"/>
    <lineage>
        <taxon>Bacteria</taxon>
        <taxon>Pseudomonadati</taxon>
        <taxon>Pseudomonadota</taxon>
        <taxon>Alphaproteobacteria</taxon>
        <taxon>Sphingomonadales</taxon>
        <taxon>Sphingomonadaceae</taxon>
        <taxon>Sphingorhabdus</taxon>
    </lineage>
</organism>
<evidence type="ECO:0000313" key="1">
    <source>
        <dbReference type="EMBL" id="MVZ98166.1"/>
    </source>
</evidence>
<name>A0A6I4M1S7_9SPHN</name>
<comment type="caution">
    <text evidence="1">The sequence shown here is derived from an EMBL/GenBank/DDBJ whole genome shotgun (WGS) entry which is preliminary data.</text>
</comment>
<sequence length="786" mass="88362">MDNTAIERIAAPDLSLDAMALLAEYGDNDDVVFFLGRLVWQGEMAECLSALAAIAGDPARGHYARIASIRAVMAVGDEAQQNALWEAIIGHDGLLDRRLIAELLEWASPTLRSVDLLLRSLDRLEAHERFEVTGLNQAMHEFIDRLPVLADGVPDQLLPKLVSGLNALLDRQPYMERGECHVSEEFAWAMAPAVHAVDRLVGARSAGALEGDSIAILHKLPAVRFWRGDDVTEYRTSLGENVPRWRVLNELLYWTSVAERRAHLVKKGERMVDDWQIAFMHPFWRFTEGDFDLCLAWVENKADLDDRLVALSRCLTLFVEAGRPAAWLEQLHAAVAGQRELEAALDAKMNPKLSPAVKKMNTEHRKWEKQQKVKEEKEQRHRADWIMALKADPDRVRHPAGLKPGEFSRDHYYLMTSVPDGGMANDRGGADWRTLIPEFGEAVARAYRDAAVAHWRHYRPGLRSEGIDAGSTPYALIFGMAGIAIEASEAEDFLAGLTPDEARHALRYFIWELNGFPSWFEPLYRAHPGIALDAVRKELTWELEHSATEAPMHYVLHDFLYHAPWVHSIIAPLIFEWLVMHEMPNQDSLRYCLNILTSGGLAPADLARLAEAKLHGSVPEQQRPRWLALWVDNEPAAAIPALEASLENMSEADASNFAQQFIVALLGDRHGTGNKSGAYRTAEHLKSLYLLMHRFVRAKEDIQRAGNGAYSPTLRDHAQDARNNLFNMLSSVPGRETYAAIKALADEHPEPGYRKWMARHARARAIADADEAPWTAEQVHAFASRF</sequence>
<gene>
    <name evidence="1" type="ORF">EUU23_10720</name>
</gene>
<dbReference type="EMBL" id="SDWJ01000002">
    <property type="protein sequence ID" value="MVZ98166.1"/>
    <property type="molecule type" value="Genomic_DNA"/>
</dbReference>
<protein>
    <submittedName>
        <fullName evidence="1">Uncharacterized protein</fullName>
    </submittedName>
</protein>
<dbReference type="AlphaFoldDB" id="A0A6I4M1S7"/>
<proteinExistence type="predicted"/>
<dbReference type="Proteomes" id="UP000471147">
    <property type="component" value="Unassembled WGS sequence"/>
</dbReference>
<dbReference type="RefSeq" id="WP_160354114.1">
    <property type="nucleotide sequence ID" value="NZ_SDWJ01000002.1"/>
</dbReference>